<feature type="transmembrane region" description="Helical" evidence="1">
    <location>
        <begin position="120"/>
        <end position="136"/>
    </location>
</feature>
<dbReference type="AlphaFoldDB" id="A0A517MU94"/>
<protein>
    <recommendedName>
        <fullName evidence="2">DUF6798 domain-containing protein</fullName>
    </recommendedName>
</protein>
<organism evidence="3 4">
    <name type="scientific">Adhaeretor mobilis</name>
    <dbReference type="NCBI Taxonomy" id="1930276"/>
    <lineage>
        <taxon>Bacteria</taxon>
        <taxon>Pseudomonadati</taxon>
        <taxon>Planctomycetota</taxon>
        <taxon>Planctomycetia</taxon>
        <taxon>Pirellulales</taxon>
        <taxon>Lacipirellulaceae</taxon>
        <taxon>Adhaeretor</taxon>
    </lineage>
</organism>
<evidence type="ECO:0000313" key="3">
    <source>
        <dbReference type="EMBL" id="QDS98450.1"/>
    </source>
</evidence>
<reference evidence="3 4" key="1">
    <citation type="submission" date="2019-02" db="EMBL/GenBank/DDBJ databases">
        <title>Deep-cultivation of Planctomycetes and their phenomic and genomic characterization uncovers novel biology.</title>
        <authorList>
            <person name="Wiegand S."/>
            <person name="Jogler M."/>
            <person name="Boedeker C."/>
            <person name="Pinto D."/>
            <person name="Vollmers J."/>
            <person name="Rivas-Marin E."/>
            <person name="Kohn T."/>
            <person name="Peeters S.H."/>
            <person name="Heuer A."/>
            <person name="Rast P."/>
            <person name="Oberbeckmann S."/>
            <person name="Bunk B."/>
            <person name="Jeske O."/>
            <person name="Meyerdierks A."/>
            <person name="Storesund J.E."/>
            <person name="Kallscheuer N."/>
            <person name="Luecker S."/>
            <person name="Lage O.M."/>
            <person name="Pohl T."/>
            <person name="Merkel B.J."/>
            <person name="Hornburger P."/>
            <person name="Mueller R.-W."/>
            <person name="Bruemmer F."/>
            <person name="Labrenz M."/>
            <person name="Spormann A.M."/>
            <person name="Op den Camp H."/>
            <person name="Overmann J."/>
            <person name="Amann R."/>
            <person name="Jetten M.S.M."/>
            <person name="Mascher T."/>
            <person name="Medema M.H."/>
            <person name="Devos D.P."/>
            <person name="Kaster A.-K."/>
            <person name="Ovreas L."/>
            <person name="Rohde M."/>
            <person name="Galperin M.Y."/>
            <person name="Jogler C."/>
        </authorList>
    </citation>
    <scope>NUCLEOTIDE SEQUENCE [LARGE SCALE GENOMIC DNA]</scope>
    <source>
        <strain evidence="3 4">HG15A2</strain>
    </source>
</reference>
<keyword evidence="1" id="KW-0472">Membrane</keyword>
<evidence type="ECO:0000313" key="4">
    <source>
        <dbReference type="Proteomes" id="UP000319852"/>
    </source>
</evidence>
<feature type="domain" description="DUF6798" evidence="2">
    <location>
        <begin position="431"/>
        <end position="491"/>
    </location>
</feature>
<keyword evidence="4" id="KW-1185">Reference proteome</keyword>
<name>A0A517MU94_9BACT</name>
<evidence type="ECO:0000259" key="2">
    <source>
        <dbReference type="Pfam" id="PF20604"/>
    </source>
</evidence>
<sequence length="550" mass="61336">MRQIEQQNLQHHHLKPHRGARYFELALIFLLFFTLGGAPAPHVNETQYLAKAKHYWDASYCPGDSFLDTADAHLVFYWTVGWLTRIFSLETTAWVGRIAAWLLLAFGWQRLAWQIAPSRWAAPLAAALFPALIYWGNFAGEWVIGGIEGKCFAYGFFLLGMTAMVQSRWTATWIWLGVASAFHPLVGGWAVLGSLFVLLTVERAARPSFREASIGLCLGGLLALPGLVPTLLLNSGTPTAEQHEAARIYVFERLPHHLAMLELDPKELSWKAMRFSWLLAAMLGVWLAVNRGKDETKGDIVNGKEGVTQREGLRCLVVFAAFSVGMSLVGAGLELLLRNQPDQGASLLRYYWFRQADVAVPLATAMGVALLAGQLSRRIADESPARSSPSWLSSCVVLAAMFTAGWHLVGSVGDRWKNPKPPGARQMATLEDWQDACDWIREETPPDAIFLVDRQAQSFKWYAARGDVANWKDIPQDAVGIIDWYARCRNVYNPGGSERAVGTLANQARHRIPTLARDHRATHAITRNSPNLRLPVVYENATYAVYKLDR</sequence>
<feature type="transmembrane region" description="Helical" evidence="1">
    <location>
        <begin position="316"/>
        <end position="337"/>
    </location>
</feature>
<proteinExistence type="predicted"/>
<dbReference type="Proteomes" id="UP000319852">
    <property type="component" value="Chromosome"/>
</dbReference>
<dbReference type="KEGG" id="amob:HG15A2_17290"/>
<feature type="transmembrane region" description="Helical" evidence="1">
    <location>
        <begin position="272"/>
        <end position="289"/>
    </location>
</feature>
<feature type="transmembrane region" description="Helical" evidence="1">
    <location>
        <begin position="173"/>
        <end position="200"/>
    </location>
</feature>
<keyword evidence="1" id="KW-1133">Transmembrane helix</keyword>
<evidence type="ECO:0000256" key="1">
    <source>
        <dbReference type="SAM" id="Phobius"/>
    </source>
</evidence>
<feature type="transmembrane region" description="Helical" evidence="1">
    <location>
        <begin position="388"/>
        <end position="409"/>
    </location>
</feature>
<dbReference type="Pfam" id="PF20604">
    <property type="entry name" value="DUF6798"/>
    <property type="match status" value="1"/>
</dbReference>
<feature type="transmembrane region" description="Helical" evidence="1">
    <location>
        <begin position="86"/>
        <end position="108"/>
    </location>
</feature>
<gene>
    <name evidence="3" type="ORF">HG15A2_17290</name>
</gene>
<feature type="transmembrane region" description="Helical" evidence="1">
    <location>
        <begin position="212"/>
        <end position="233"/>
    </location>
</feature>
<keyword evidence="1" id="KW-0812">Transmembrane</keyword>
<accession>A0A517MU94</accession>
<dbReference type="InterPro" id="IPR046477">
    <property type="entry name" value="DUF6798"/>
</dbReference>
<feature type="transmembrane region" description="Helical" evidence="1">
    <location>
        <begin position="21"/>
        <end position="40"/>
    </location>
</feature>
<feature type="transmembrane region" description="Helical" evidence="1">
    <location>
        <begin position="358"/>
        <end position="376"/>
    </location>
</feature>
<dbReference type="EMBL" id="CP036263">
    <property type="protein sequence ID" value="QDS98450.1"/>
    <property type="molecule type" value="Genomic_DNA"/>
</dbReference>